<name>A0A060ZJ33_9ACTN</name>
<dbReference type="InterPro" id="IPR029050">
    <property type="entry name" value="Immunoprotect_excell_Ig-like"/>
</dbReference>
<evidence type="ECO:0000313" key="5">
    <source>
        <dbReference type="EMBL" id="CDR01810.1"/>
    </source>
</evidence>
<dbReference type="Proteomes" id="UP000756710">
    <property type="component" value="Unassembled WGS sequence"/>
</dbReference>
<feature type="compositionally biased region" description="Polar residues" evidence="2">
    <location>
        <begin position="55"/>
        <end position="64"/>
    </location>
</feature>
<keyword evidence="7" id="KW-1185">Reference proteome</keyword>
<dbReference type="HOGENOM" id="CLU_091371_0_0_11"/>
<organism evidence="5">
    <name type="scientific">Streptomyces iranensis</name>
    <dbReference type="NCBI Taxonomy" id="576784"/>
    <lineage>
        <taxon>Bacteria</taxon>
        <taxon>Bacillati</taxon>
        <taxon>Actinomycetota</taxon>
        <taxon>Actinomycetes</taxon>
        <taxon>Kitasatosporales</taxon>
        <taxon>Streptomycetaceae</taxon>
        <taxon>Streptomyces</taxon>
        <taxon>Streptomyces violaceusniger group</taxon>
    </lineage>
</organism>
<reference evidence="6 7" key="2">
    <citation type="submission" date="2021-03" db="EMBL/GenBank/DDBJ databases">
        <title>Genomic Encyclopedia of Type Strains, Phase IV (KMG-IV): sequencing the most valuable type-strain genomes for metagenomic binning, comparative biology and taxonomic classification.</title>
        <authorList>
            <person name="Goeker M."/>
        </authorList>
    </citation>
    <scope>NUCLEOTIDE SEQUENCE [LARGE SCALE GENOMIC DNA]</scope>
    <source>
        <strain evidence="6 7">DSM 41954</strain>
    </source>
</reference>
<dbReference type="RefSeq" id="WP_044566805.1">
    <property type="nucleotide sequence ID" value="NZ_BAABDR010000078.1"/>
</dbReference>
<evidence type="ECO:0000256" key="2">
    <source>
        <dbReference type="SAM" id="MobiDB-lite"/>
    </source>
</evidence>
<reference evidence="5" key="1">
    <citation type="submission" date="2014-05" db="EMBL/GenBank/DDBJ databases">
        <authorList>
            <person name="Horn Fabian"/>
        </authorList>
    </citation>
    <scope>NUCLEOTIDE SEQUENCE</scope>
</reference>
<protein>
    <recommendedName>
        <fullName evidence="4">DUF4352 domain-containing protein</fullName>
    </recommendedName>
</protein>
<dbReference type="Gene3D" id="2.60.40.1240">
    <property type="match status" value="1"/>
</dbReference>
<evidence type="ECO:0000256" key="1">
    <source>
        <dbReference type="ARBA" id="ARBA00022729"/>
    </source>
</evidence>
<feature type="signal peptide" evidence="3">
    <location>
        <begin position="1"/>
        <end position="20"/>
    </location>
</feature>
<dbReference type="EMBL" id="JAGGLR010000011">
    <property type="protein sequence ID" value="MBP2063312.1"/>
    <property type="molecule type" value="Genomic_DNA"/>
</dbReference>
<feature type="domain" description="DUF4352" evidence="4">
    <location>
        <begin position="105"/>
        <end position="193"/>
    </location>
</feature>
<proteinExistence type="predicted"/>
<dbReference type="PROSITE" id="PS51257">
    <property type="entry name" value="PROKAR_LIPOPROTEIN"/>
    <property type="match status" value="1"/>
</dbReference>
<evidence type="ECO:0000259" key="4">
    <source>
        <dbReference type="Pfam" id="PF11611"/>
    </source>
</evidence>
<dbReference type="EMBL" id="LK022848">
    <property type="protein sequence ID" value="CDR01810.1"/>
    <property type="molecule type" value="Genomic_DNA"/>
</dbReference>
<dbReference type="AlphaFoldDB" id="A0A060ZJ33"/>
<gene>
    <name evidence="6" type="ORF">J2Z30_004333</name>
    <name evidence="5" type="ORF">SIRAN493</name>
</gene>
<keyword evidence="1 3" id="KW-0732">Signal</keyword>
<dbReference type="Pfam" id="PF11611">
    <property type="entry name" value="DUF4352"/>
    <property type="match status" value="1"/>
</dbReference>
<feature type="region of interest" description="Disordered" evidence="2">
    <location>
        <begin position="23"/>
        <end position="64"/>
    </location>
</feature>
<evidence type="ECO:0000313" key="6">
    <source>
        <dbReference type="EMBL" id="MBP2063312.1"/>
    </source>
</evidence>
<evidence type="ECO:0000256" key="3">
    <source>
        <dbReference type="SAM" id="SignalP"/>
    </source>
</evidence>
<dbReference type="InterPro" id="IPR029051">
    <property type="entry name" value="DUF4352"/>
</dbReference>
<evidence type="ECO:0000313" key="7">
    <source>
        <dbReference type="Proteomes" id="UP000756710"/>
    </source>
</evidence>
<accession>A0A060ZJ33</accession>
<feature type="chain" id="PRO_5038792742" description="DUF4352 domain-containing protein" evidence="3">
    <location>
        <begin position="21"/>
        <end position="211"/>
    </location>
</feature>
<sequence length="211" mass="21292">MRRSIAAAAAVVTLTATLVACGGSDGGSDKAGPTGGPTKGAGSSSTAQPVGEQSPGATAGSTQARVGKLGDTLKLVGMEGSLNGTGTIEGDFTLEKFENHAKSAIGVLEPAAGNRLVAAKFTIVETGTGTYQDSGYAEANVFDVNGQGYQGKAGTPTVGDSLGPNMIIKPGERVTGWIVFEVPKDAKITSVTYLMEKVGPDPERTGKWTLG</sequence>